<dbReference type="GeneID" id="24907335"/>
<dbReference type="Proteomes" id="UP000019027">
    <property type="component" value="Chromosome"/>
</dbReference>
<dbReference type="Gene3D" id="3.40.1190.20">
    <property type="match status" value="1"/>
</dbReference>
<organism evidence="1 2">
    <name type="scientific">Thermococcus paralvinellae</name>
    <dbReference type="NCBI Taxonomy" id="582419"/>
    <lineage>
        <taxon>Archaea</taxon>
        <taxon>Methanobacteriati</taxon>
        <taxon>Methanobacteriota</taxon>
        <taxon>Thermococci</taxon>
        <taxon>Thermococcales</taxon>
        <taxon>Thermococcaceae</taxon>
        <taxon>Thermococcus</taxon>
    </lineage>
</organism>
<sequence length="281" mass="32015">MKCIIIGHLTHDIIIRGNTKTERIGGGAYYSALVLSPFCDVEVITKISKSFPRKWLKELEEKGIKITVLPSKETTTYELRYLDENTRSLKLLAKAEPFKPEEIPHENSDIVILNPVANEIPIEIVNNLKSFISLDVQGFVRDFKDGKVEFKKIDASFLKGVKVAHADVNEFRMLIDPKLPDVMLISNGADRGEAIYRGNRYHFEPLKMPVAETTGAGDSFLAYFSYFYKQCPFMQALKKAVSFTAFFLKHRTPFFDFDEAIENAKNVEVEKIMTDEETSAR</sequence>
<dbReference type="EMBL" id="CP006965">
    <property type="protein sequence ID" value="AHF80011.1"/>
    <property type="molecule type" value="Genomic_DNA"/>
</dbReference>
<evidence type="ECO:0008006" key="3">
    <source>
        <dbReference type="Google" id="ProtNLM"/>
    </source>
</evidence>
<dbReference type="RefSeq" id="WP_042680147.1">
    <property type="nucleotide sequence ID" value="NZ_CP006965.1"/>
</dbReference>
<dbReference type="HOGENOM" id="CLU_065902_3_1_2"/>
<gene>
    <name evidence="1" type="ORF">TES1_0623</name>
</gene>
<evidence type="ECO:0000313" key="2">
    <source>
        <dbReference type="Proteomes" id="UP000019027"/>
    </source>
</evidence>
<dbReference type="SUPFAM" id="SSF53613">
    <property type="entry name" value="Ribokinase-like"/>
    <property type="match status" value="1"/>
</dbReference>
<dbReference type="OrthoDB" id="26949at2157"/>
<dbReference type="STRING" id="582419.TES1_0623"/>
<dbReference type="InterPro" id="IPR029056">
    <property type="entry name" value="Ribokinase-like"/>
</dbReference>
<dbReference type="AlphaFoldDB" id="W0I1U7"/>
<protein>
    <recommendedName>
        <fullName evidence="3">Carbohydrate kinase</fullName>
    </recommendedName>
</protein>
<name>W0I1U7_9EURY</name>
<accession>W0I1U7</accession>
<dbReference type="KEGG" id="ths:TES1_0623"/>
<reference evidence="1 2" key="1">
    <citation type="journal article" date="2014" name="Int. J. Syst. Evol. Microbiol.">
        <title>Thermococcus paralvinellae sp. nov. and Thermococcus cleftensis sp. nov. of hyperthermophilic heterotrophs from deep-sea hydrothermal vents.</title>
        <authorList>
            <person name="Hensley S.A."/>
            <person name="Jung J.H."/>
            <person name="Park C.S."/>
            <person name="Holden J.F."/>
        </authorList>
    </citation>
    <scope>NUCLEOTIDE SEQUENCE [LARGE SCALE GENOMIC DNA]</scope>
    <source>
        <strain evidence="1 2">ES1</strain>
    </source>
</reference>
<proteinExistence type="predicted"/>
<evidence type="ECO:0000313" key="1">
    <source>
        <dbReference type="EMBL" id="AHF80011.1"/>
    </source>
</evidence>
<keyword evidence="2" id="KW-1185">Reference proteome</keyword>